<dbReference type="EMBL" id="JBHLVF010000017">
    <property type="protein sequence ID" value="MFC0392197.1"/>
    <property type="molecule type" value="Genomic_DNA"/>
</dbReference>
<evidence type="ECO:0008006" key="4">
    <source>
        <dbReference type="Google" id="ProtNLM"/>
    </source>
</evidence>
<feature type="compositionally biased region" description="Basic residues" evidence="1">
    <location>
        <begin position="82"/>
        <end position="93"/>
    </location>
</feature>
<organism evidence="2 3">
    <name type="scientific">Paenibacillus mendelii</name>
    <dbReference type="NCBI Taxonomy" id="206163"/>
    <lineage>
        <taxon>Bacteria</taxon>
        <taxon>Bacillati</taxon>
        <taxon>Bacillota</taxon>
        <taxon>Bacilli</taxon>
        <taxon>Bacillales</taxon>
        <taxon>Paenibacillaceae</taxon>
        <taxon>Paenibacillus</taxon>
    </lineage>
</organism>
<evidence type="ECO:0000313" key="3">
    <source>
        <dbReference type="Proteomes" id="UP001589818"/>
    </source>
</evidence>
<sequence>MSCHPICPTATIFDPPVRIERDFFYPQLVQVIHPVEIVNRRHYVPVYQHCFQYIEREETGNNNNNNNTGGSNYMQFQLSGSKAKKKTRSRKKR</sequence>
<evidence type="ECO:0000313" key="2">
    <source>
        <dbReference type="EMBL" id="MFC0392197.1"/>
    </source>
</evidence>
<feature type="region of interest" description="Disordered" evidence="1">
    <location>
        <begin position="58"/>
        <end position="93"/>
    </location>
</feature>
<proteinExistence type="predicted"/>
<protein>
    <recommendedName>
        <fullName evidence="4">Spore coat protein D</fullName>
    </recommendedName>
</protein>
<accession>A0ABV6J9I0</accession>
<gene>
    <name evidence="2" type="ORF">ACFFJ8_12570</name>
</gene>
<reference evidence="2 3" key="1">
    <citation type="submission" date="2024-09" db="EMBL/GenBank/DDBJ databases">
        <authorList>
            <person name="Sun Q."/>
            <person name="Mori K."/>
        </authorList>
    </citation>
    <scope>NUCLEOTIDE SEQUENCE [LARGE SCALE GENOMIC DNA]</scope>
    <source>
        <strain evidence="2 3">CCM 4839</strain>
    </source>
</reference>
<dbReference type="Proteomes" id="UP001589818">
    <property type="component" value="Unassembled WGS sequence"/>
</dbReference>
<comment type="caution">
    <text evidence="2">The sequence shown here is derived from an EMBL/GenBank/DDBJ whole genome shotgun (WGS) entry which is preliminary data.</text>
</comment>
<keyword evidence="3" id="KW-1185">Reference proteome</keyword>
<feature type="compositionally biased region" description="Low complexity" evidence="1">
    <location>
        <begin position="60"/>
        <end position="72"/>
    </location>
</feature>
<evidence type="ECO:0000256" key="1">
    <source>
        <dbReference type="SAM" id="MobiDB-lite"/>
    </source>
</evidence>
<dbReference type="RefSeq" id="WP_204819310.1">
    <property type="nucleotide sequence ID" value="NZ_JANHOF010000003.1"/>
</dbReference>
<name>A0ABV6J9I0_9BACL</name>